<dbReference type="Proteomes" id="UP001174936">
    <property type="component" value="Unassembled WGS sequence"/>
</dbReference>
<feature type="region of interest" description="Disordered" evidence="1">
    <location>
        <begin position="81"/>
        <end position="103"/>
    </location>
</feature>
<name>A0AA39YLS0_9PEZI</name>
<evidence type="ECO:0000313" key="3">
    <source>
        <dbReference type="EMBL" id="KAK0654898.1"/>
    </source>
</evidence>
<dbReference type="AlphaFoldDB" id="A0AA39YLS0"/>
<evidence type="ECO:0000313" key="4">
    <source>
        <dbReference type="Proteomes" id="UP001174936"/>
    </source>
</evidence>
<keyword evidence="2" id="KW-0812">Transmembrane</keyword>
<feature type="compositionally biased region" description="Basic and acidic residues" evidence="1">
    <location>
        <begin position="92"/>
        <end position="103"/>
    </location>
</feature>
<comment type="caution">
    <text evidence="3">The sequence shown here is derived from an EMBL/GenBank/DDBJ whole genome shotgun (WGS) entry which is preliminary data.</text>
</comment>
<keyword evidence="4" id="KW-1185">Reference proteome</keyword>
<accession>A0AA39YLS0</accession>
<protein>
    <submittedName>
        <fullName evidence="3">Uncharacterized protein</fullName>
    </submittedName>
</protein>
<feature type="transmembrane region" description="Helical" evidence="2">
    <location>
        <begin position="552"/>
        <end position="572"/>
    </location>
</feature>
<dbReference type="PANTHER" id="PTHR35043:SF7">
    <property type="entry name" value="TRANSCRIPTION FACTOR DOMAIN-CONTAINING PROTEIN"/>
    <property type="match status" value="1"/>
</dbReference>
<evidence type="ECO:0000256" key="2">
    <source>
        <dbReference type="SAM" id="Phobius"/>
    </source>
</evidence>
<keyword evidence="2" id="KW-0472">Membrane</keyword>
<sequence>MVLCVWTAVHLNVPEYNNPRKHARTRTRWILLGLFAPEIVAWTAYEQRREAMAFHEEMKEALGEEVPPTFFEKIKSRVRGKQAVSESDEEATGERETREKEVPKRTHIWTKTHSFYAVMGGFAFGAEVMNTPGLLPGSRKRATITSEGLVKLARIAPHLLPDISIGHIKDKSKADGLAKTIVVLQASWFVVQFLARLAGGLTVSLLELNTWSHAICALLAYALWWHKPLNVEEPTVVQGDDVEMVCAGMAMRSQMGTVMVADDFIAGDKMMARLWFEEHGYMDLETPEYGMMESWIMRNQEEEERGKLARMSEMATDNTHHLPNSSEGPSITPLNISTLELPTVGRPSSDSIPSFSSDSEWEPGPTPVYVAVDPPCEPPSPSDPFRLYMGQSIYGFGFRRGRWQTFATDFADSESATKRWASVSALVFRLFSWRSPPGRFVSDHIGHWSDSQRFLLSVLALVEKRGVMSLQRPSIPLSGADVARLRLAHESHAKYPHMFEPLDEARESEEYASDWVSTGMAHEHWTGKELVDRMPNSPYGAFMAKISQPQKLSVLFSMMVSGLFYGGIHMLAWTPPSATQSEVLLWRISSLVLAAYAIPLALVASYPAEYARPFVIFPALPGYLRLLIRQPIRQWDA</sequence>
<dbReference type="EMBL" id="JAULSV010000001">
    <property type="protein sequence ID" value="KAK0654898.1"/>
    <property type="molecule type" value="Genomic_DNA"/>
</dbReference>
<dbReference type="PANTHER" id="PTHR35043">
    <property type="entry name" value="TRANSCRIPTION FACTOR DOMAIN-CONTAINING PROTEIN"/>
    <property type="match status" value="1"/>
</dbReference>
<keyword evidence="2" id="KW-1133">Transmembrane helix</keyword>
<gene>
    <name evidence="3" type="ORF">B0T16DRAFT_395833</name>
</gene>
<evidence type="ECO:0000256" key="1">
    <source>
        <dbReference type="SAM" id="MobiDB-lite"/>
    </source>
</evidence>
<reference evidence="3" key="1">
    <citation type="submission" date="2023-06" db="EMBL/GenBank/DDBJ databases">
        <title>Genome-scale phylogeny and comparative genomics of the fungal order Sordariales.</title>
        <authorList>
            <consortium name="Lawrence Berkeley National Laboratory"/>
            <person name="Hensen N."/>
            <person name="Bonometti L."/>
            <person name="Westerberg I."/>
            <person name="Brannstrom I.O."/>
            <person name="Guillou S."/>
            <person name="Cros-Aarteil S."/>
            <person name="Calhoun S."/>
            <person name="Haridas S."/>
            <person name="Kuo A."/>
            <person name="Mondo S."/>
            <person name="Pangilinan J."/>
            <person name="Riley R."/>
            <person name="Labutti K."/>
            <person name="Andreopoulos B."/>
            <person name="Lipzen A."/>
            <person name="Chen C."/>
            <person name="Yanf M."/>
            <person name="Daum C."/>
            <person name="Ng V."/>
            <person name="Clum A."/>
            <person name="Steindorff A."/>
            <person name="Ohm R."/>
            <person name="Martin F."/>
            <person name="Silar P."/>
            <person name="Natvig D."/>
            <person name="Lalanne C."/>
            <person name="Gautier V."/>
            <person name="Ament-Velasquez S.L."/>
            <person name="Kruys A."/>
            <person name="Hutchinson M.I."/>
            <person name="Powell A.J."/>
            <person name="Barry K."/>
            <person name="Miller A.N."/>
            <person name="Grigoriev I.V."/>
            <person name="Debuchy R."/>
            <person name="Gladieux P."/>
            <person name="Thoren M.H."/>
            <person name="Johannesson H."/>
        </authorList>
    </citation>
    <scope>NUCLEOTIDE SEQUENCE</scope>
    <source>
        <strain evidence="3">SMH2532-1</strain>
    </source>
</reference>
<proteinExistence type="predicted"/>
<feature type="transmembrane region" description="Helical" evidence="2">
    <location>
        <begin position="584"/>
        <end position="604"/>
    </location>
</feature>
<organism evidence="3 4">
    <name type="scientific">Cercophora newfieldiana</name>
    <dbReference type="NCBI Taxonomy" id="92897"/>
    <lineage>
        <taxon>Eukaryota</taxon>
        <taxon>Fungi</taxon>
        <taxon>Dikarya</taxon>
        <taxon>Ascomycota</taxon>
        <taxon>Pezizomycotina</taxon>
        <taxon>Sordariomycetes</taxon>
        <taxon>Sordariomycetidae</taxon>
        <taxon>Sordariales</taxon>
        <taxon>Lasiosphaeriaceae</taxon>
        <taxon>Cercophora</taxon>
    </lineage>
</organism>